<feature type="binding site" evidence="8">
    <location>
        <position position="183"/>
    </location>
    <ligand>
        <name>Zn(2+)</name>
        <dbReference type="ChEBI" id="CHEBI:29105"/>
    </ligand>
</feature>
<dbReference type="RefSeq" id="WP_345010499.1">
    <property type="nucleotide sequence ID" value="NZ_BAABFC010000006.1"/>
</dbReference>
<dbReference type="Proteomes" id="UP001501321">
    <property type="component" value="Unassembled WGS sequence"/>
</dbReference>
<feature type="binding site" evidence="8">
    <location>
        <begin position="85"/>
        <end position="88"/>
    </location>
    <ligand>
        <name>ATP</name>
        <dbReference type="ChEBI" id="CHEBI:30616"/>
    </ligand>
</feature>
<keyword evidence="6 8" id="KW-0418">Kinase</keyword>
<keyword evidence="12" id="KW-1185">Reference proteome</keyword>
<dbReference type="InterPro" id="IPR001267">
    <property type="entry name" value="Thymidine_kinase"/>
</dbReference>
<evidence type="ECO:0000256" key="8">
    <source>
        <dbReference type="HAMAP-Rule" id="MF_00124"/>
    </source>
</evidence>
<name>A0ABP8PZA1_9GAMM</name>
<protein>
    <recommendedName>
        <fullName evidence="2 8">Thymidine kinase</fullName>
        <ecNumber evidence="2 8">2.7.1.21</ecNumber>
    </recommendedName>
</protein>
<keyword evidence="3 8" id="KW-0237">DNA synthesis</keyword>
<evidence type="ECO:0000256" key="4">
    <source>
        <dbReference type="ARBA" id="ARBA00022679"/>
    </source>
</evidence>
<sequence>MASLHYKFAAMNSGKSTQLIQAHFNYLERGMTPLAMTPAIDDRFGVGVITARVGLELKVPVFTEQTDLFALLAQSPGRPDVFIVDEAQFLTRAQVYQLAQIVDELRIPVIAYGLKTDFRGELFDGSYHLLCLADKVEELKSICWCGNKAHMNARVGEGGHVVREGAQVEIGDADRYVSLCRKHFLAGQAYPAVTSPAD</sequence>
<evidence type="ECO:0000313" key="11">
    <source>
        <dbReference type="EMBL" id="GAA4495538.1"/>
    </source>
</evidence>
<dbReference type="EMBL" id="BAABFC010000006">
    <property type="protein sequence ID" value="GAA4495538.1"/>
    <property type="molecule type" value="Genomic_DNA"/>
</dbReference>
<dbReference type="PANTHER" id="PTHR11441">
    <property type="entry name" value="THYMIDINE KINASE"/>
    <property type="match status" value="1"/>
</dbReference>
<feature type="binding site" evidence="8">
    <location>
        <position position="180"/>
    </location>
    <ligand>
        <name>Zn(2+)</name>
        <dbReference type="ChEBI" id="CHEBI:29105"/>
    </ligand>
</feature>
<comment type="subunit">
    <text evidence="8">Homotetramer.</text>
</comment>
<comment type="caution">
    <text evidence="11">The sequence shown here is derived from an EMBL/GenBank/DDBJ whole genome shotgun (WGS) entry which is preliminary data.</text>
</comment>
<evidence type="ECO:0000256" key="1">
    <source>
        <dbReference type="ARBA" id="ARBA00007587"/>
    </source>
</evidence>
<dbReference type="NCBIfam" id="NF003300">
    <property type="entry name" value="PRK04296.1-5"/>
    <property type="match status" value="1"/>
</dbReference>
<keyword evidence="8" id="KW-0862">Zinc</keyword>
<accession>A0ABP8PZA1</accession>
<dbReference type="EC" id="2.7.1.21" evidence="2 8"/>
<dbReference type="Gene3D" id="3.30.60.20">
    <property type="match status" value="1"/>
</dbReference>
<keyword evidence="7 8" id="KW-0067">ATP-binding</keyword>
<reference evidence="12" key="1">
    <citation type="journal article" date="2019" name="Int. J. Syst. Evol. Microbiol.">
        <title>The Global Catalogue of Microorganisms (GCM) 10K type strain sequencing project: providing services to taxonomists for standard genome sequencing and annotation.</title>
        <authorList>
            <consortium name="The Broad Institute Genomics Platform"/>
            <consortium name="The Broad Institute Genome Sequencing Center for Infectious Disease"/>
            <person name="Wu L."/>
            <person name="Ma J."/>
        </authorList>
    </citation>
    <scope>NUCLEOTIDE SEQUENCE [LARGE SCALE GENOMIC DNA]</scope>
    <source>
        <strain evidence="12">JCM 32226</strain>
    </source>
</reference>
<evidence type="ECO:0000313" key="12">
    <source>
        <dbReference type="Proteomes" id="UP001501321"/>
    </source>
</evidence>
<gene>
    <name evidence="8" type="primary">tdk</name>
    <name evidence="11" type="ORF">GCM10023095_08960</name>
</gene>
<dbReference type="PIRSF" id="PIRSF035805">
    <property type="entry name" value="TK_cell"/>
    <property type="match status" value="1"/>
</dbReference>
<dbReference type="PANTHER" id="PTHR11441:SF0">
    <property type="entry name" value="THYMIDINE KINASE, CYTOSOLIC"/>
    <property type="match status" value="1"/>
</dbReference>
<feature type="binding site" evidence="8">
    <location>
        <position position="145"/>
    </location>
    <ligand>
        <name>Zn(2+)</name>
        <dbReference type="ChEBI" id="CHEBI:29105"/>
    </ligand>
</feature>
<dbReference type="GO" id="GO:0016301">
    <property type="term" value="F:kinase activity"/>
    <property type="evidence" value="ECO:0007669"/>
    <property type="project" value="UniProtKB-KW"/>
</dbReference>
<evidence type="ECO:0000256" key="10">
    <source>
        <dbReference type="RuleBase" id="RU004165"/>
    </source>
</evidence>
<dbReference type="InterPro" id="IPR020633">
    <property type="entry name" value="Thymidine_kinase_CS"/>
</dbReference>
<comment type="similarity">
    <text evidence="1 8 10">Belongs to the thymidine kinase family.</text>
</comment>
<dbReference type="PROSITE" id="PS00603">
    <property type="entry name" value="TK_CELLULAR_TYPE"/>
    <property type="match status" value="1"/>
</dbReference>
<evidence type="ECO:0000256" key="9">
    <source>
        <dbReference type="RuleBase" id="RU000544"/>
    </source>
</evidence>
<dbReference type="HAMAP" id="MF_00124">
    <property type="entry name" value="Thymidine_kinase"/>
    <property type="match status" value="1"/>
</dbReference>
<dbReference type="Gene3D" id="3.40.50.300">
    <property type="entry name" value="P-loop containing nucleotide triphosphate hydrolases"/>
    <property type="match status" value="1"/>
</dbReference>
<feature type="active site" description="Proton acceptor" evidence="8">
    <location>
        <position position="86"/>
    </location>
</feature>
<evidence type="ECO:0000256" key="7">
    <source>
        <dbReference type="ARBA" id="ARBA00022840"/>
    </source>
</evidence>
<feature type="binding site" evidence="8">
    <location>
        <begin position="9"/>
        <end position="16"/>
    </location>
    <ligand>
        <name>ATP</name>
        <dbReference type="ChEBI" id="CHEBI:30616"/>
    </ligand>
</feature>
<dbReference type="SUPFAM" id="SSF57716">
    <property type="entry name" value="Glucocorticoid receptor-like (DNA-binding domain)"/>
    <property type="match status" value="1"/>
</dbReference>
<feature type="binding site" evidence="8">
    <location>
        <position position="143"/>
    </location>
    <ligand>
        <name>Zn(2+)</name>
        <dbReference type="ChEBI" id="CHEBI:29105"/>
    </ligand>
</feature>
<dbReference type="SUPFAM" id="SSF52540">
    <property type="entry name" value="P-loop containing nucleoside triphosphate hydrolases"/>
    <property type="match status" value="1"/>
</dbReference>
<keyword evidence="5 8" id="KW-0547">Nucleotide-binding</keyword>
<keyword evidence="8" id="KW-0963">Cytoplasm</keyword>
<evidence type="ECO:0000256" key="5">
    <source>
        <dbReference type="ARBA" id="ARBA00022741"/>
    </source>
</evidence>
<keyword evidence="4 8" id="KW-0808">Transferase</keyword>
<dbReference type="Pfam" id="PF00265">
    <property type="entry name" value="TK"/>
    <property type="match status" value="1"/>
</dbReference>
<keyword evidence="8" id="KW-0479">Metal-binding</keyword>
<evidence type="ECO:0000256" key="6">
    <source>
        <dbReference type="ARBA" id="ARBA00022777"/>
    </source>
</evidence>
<evidence type="ECO:0000256" key="3">
    <source>
        <dbReference type="ARBA" id="ARBA00022634"/>
    </source>
</evidence>
<dbReference type="InterPro" id="IPR027417">
    <property type="entry name" value="P-loop_NTPase"/>
</dbReference>
<comment type="catalytic activity">
    <reaction evidence="8 9">
        <text>thymidine + ATP = dTMP + ADP + H(+)</text>
        <dbReference type="Rhea" id="RHEA:19129"/>
        <dbReference type="ChEBI" id="CHEBI:15378"/>
        <dbReference type="ChEBI" id="CHEBI:17748"/>
        <dbReference type="ChEBI" id="CHEBI:30616"/>
        <dbReference type="ChEBI" id="CHEBI:63528"/>
        <dbReference type="ChEBI" id="CHEBI:456216"/>
        <dbReference type="EC" id="2.7.1.21"/>
    </reaction>
</comment>
<organism evidence="11 12">
    <name type="scientific">Pseudaeromonas paramecii</name>
    <dbReference type="NCBI Taxonomy" id="2138166"/>
    <lineage>
        <taxon>Bacteria</taxon>
        <taxon>Pseudomonadati</taxon>
        <taxon>Pseudomonadota</taxon>
        <taxon>Gammaproteobacteria</taxon>
        <taxon>Aeromonadales</taxon>
        <taxon>Aeromonadaceae</taxon>
        <taxon>Pseudaeromonas</taxon>
    </lineage>
</organism>
<comment type="subcellular location">
    <subcellularLocation>
        <location evidence="8">Cytoplasm</location>
    </subcellularLocation>
</comment>
<proteinExistence type="inferred from homology"/>
<evidence type="ECO:0000256" key="2">
    <source>
        <dbReference type="ARBA" id="ARBA00012118"/>
    </source>
</evidence>